<dbReference type="CDD" id="cd00086">
    <property type="entry name" value="homeodomain"/>
    <property type="match status" value="1"/>
</dbReference>
<dbReference type="GO" id="GO:0005634">
    <property type="term" value="C:nucleus"/>
    <property type="evidence" value="ECO:0007669"/>
    <property type="project" value="UniProtKB-SubCell"/>
</dbReference>
<dbReference type="Gene3D" id="1.10.10.60">
    <property type="entry name" value="Homeodomain-like"/>
    <property type="match status" value="1"/>
</dbReference>
<dbReference type="AlphaFoldDB" id="A0A9Q0XW95"/>
<feature type="DNA-binding region" description="Homeobox" evidence="8">
    <location>
        <begin position="392"/>
        <end position="451"/>
    </location>
</feature>
<dbReference type="OrthoDB" id="6159439at2759"/>
<evidence type="ECO:0000256" key="10">
    <source>
        <dbReference type="SAM" id="Coils"/>
    </source>
</evidence>
<gene>
    <name evidence="13" type="ORF">JRQ81_015633</name>
</gene>
<dbReference type="PANTHER" id="PTHR24340:SF34">
    <property type="entry name" value="HOMEOBOX PROTEIN NKX-3.2"/>
    <property type="match status" value="1"/>
</dbReference>
<dbReference type="GO" id="GO:0001501">
    <property type="term" value="P:skeletal system development"/>
    <property type="evidence" value="ECO:0007669"/>
    <property type="project" value="UniProtKB-ARBA"/>
</dbReference>
<evidence type="ECO:0000313" key="14">
    <source>
        <dbReference type="Proteomes" id="UP001142489"/>
    </source>
</evidence>
<evidence type="ECO:0000256" key="9">
    <source>
        <dbReference type="RuleBase" id="RU000682"/>
    </source>
</evidence>
<feature type="compositionally biased region" description="Acidic residues" evidence="11">
    <location>
        <begin position="342"/>
        <end position="351"/>
    </location>
</feature>
<proteinExistence type="inferred from homology"/>
<protein>
    <recommendedName>
        <fullName evidence="6">Homeobox protein Nkx-3.2</fullName>
    </recommendedName>
    <alternativeName>
        <fullName evidence="7">Bagpipe homeobox protein homolog 1</fullName>
    </alternativeName>
</protein>
<feature type="domain" description="Homeobox" evidence="12">
    <location>
        <begin position="390"/>
        <end position="450"/>
    </location>
</feature>
<evidence type="ECO:0000259" key="12">
    <source>
        <dbReference type="PROSITE" id="PS50071"/>
    </source>
</evidence>
<dbReference type="InterPro" id="IPR001356">
    <property type="entry name" value="HD"/>
</dbReference>
<dbReference type="GO" id="GO:0000981">
    <property type="term" value="F:DNA-binding transcription factor activity, RNA polymerase II-specific"/>
    <property type="evidence" value="ECO:0007669"/>
    <property type="project" value="InterPro"/>
</dbReference>
<evidence type="ECO:0000256" key="1">
    <source>
        <dbReference type="ARBA" id="ARBA00004123"/>
    </source>
</evidence>
<evidence type="ECO:0000256" key="7">
    <source>
        <dbReference type="ARBA" id="ARBA00081047"/>
    </source>
</evidence>
<dbReference type="Proteomes" id="UP001142489">
    <property type="component" value="Unassembled WGS sequence"/>
</dbReference>
<keyword evidence="4 8" id="KW-0539">Nucleus</keyword>
<dbReference type="SMART" id="SM00389">
    <property type="entry name" value="HOX"/>
    <property type="match status" value="1"/>
</dbReference>
<dbReference type="InterPro" id="IPR020479">
    <property type="entry name" value="HD_metazoa"/>
</dbReference>
<evidence type="ECO:0000256" key="11">
    <source>
        <dbReference type="SAM" id="MobiDB-lite"/>
    </source>
</evidence>
<dbReference type="FunFam" id="1.10.10.60:FF:000225">
    <property type="entry name" value="NK3 homeobox 2"/>
    <property type="match status" value="1"/>
</dbReference>
<accession>A0A9Q0XW95</accession>
<comment type="similarity">
    <text evidence="5">Belongs to the NK-3 homeobox family.</text>
</comment>
<dbReference type="InterPro" id="IPR017970">
    <property type="entry name" value="Homeobox_CS"/>
</dbReference>
<dbReference type="Pfam" id="PF00046">
    <property type="entry name" value="Homeodomain"/>
    <property type="match status" value="1"/>
</dbReference>
<feature type="region of interest" description="Disordered" evidence="11">
    <location>
        <begin position="331"/>
        <end position="371"/>
    </location>
</feature>
<evidence type="ECO:0000256" key="6">
    <source>
        <dbReference type="ARBA" id="ARBA00067519"/>
    </source>
</evidence>
<feature type="compositionally biased region" description="Basic and acidic residues" evidence="11">
    <location>
        <begin position="362"/>
        <end position="371"/>
    </location>
</feature>
<dbReference type="InterPro" id="IPR050394">
    <property type="entry name" value="Homeobox_NK-like"/>
</dbReference>
<evidence type="ECO:0000256" key="3">
    <source>
        <dbReference type="ARBA" id="ARBA00023155"/>
    </source>
</evidence>
<reference evidence="13" key="1">
    <citation type="journal article" date="2023" name="DNA Res.">
        <title>Chromosome-level genome assembly of Phrynocephalus forsythii using third-generation DNA sequencing and Hi-C analysis.</title>
        <authorList>
            <person name="Qi Y."/>
            <person name="Zhao W."/>
            <person name="Zhao Y."/>
            <person name="Niu C."/>
            <person name="Cao S."/>
            <person name="Zhang Y."/>
        </authorList>
    </citation>
    <scope>NUCLEOTIDE SEQUENCE</scope>
    <source>
        <tissue evidence="13">Muscle</tissue>
    </source>
</reference>
<dbReference type="PRINTS" id="PR00024">
    <property type="entry name" value="HOMEOBOX"/>
</dbReference>
<keyword evidence="3 8" id="KW-0371">Homeobox</keyword>
<organism evidence="13 14">
    <name type="scientific">Phrynocephalus forsythii</name>
    <dbReference type="NCBI Taxonomy" id="171643"/>
    <lineage>
        <taxon>Eukaryota</taxon>
        <taxon>Metazoa</taxon>
        <taxon>Chordata</taxon>
        <taxon>Craniata</taxon>
        <taxon>Vertebrata</taxon>
        <taxon>Euteleostomi</taxon>
        <taxon>Lepidosauria</taxon>
        <taxon>Squamata</taxon>
        <taxon>Bifurcata</taxon>
        <taxon>Unidentata</taxon>
        <taxon>Episquamata</taxon>
        <taxon>Toxicofera</taxon>
        <taxon>Iguania</taxon>
        <taxon>Acrodonta</taxon>
        <taxon>Agamidae</taxon>
        <taxon>Agaminae</taxon>
        <taxon>Phrynocephalus</taxon>
    </lineage>
</organism>
<keyword evidence="2 8" id="KW-0238">DNA-binding</keyword>
<evidence type="ECO:0000256" key="8">
    <source>
        <dbReference type="PROSITE-ProRule" id="PRU00108"/>
    </source>
</evidence>
<name>A0A9Q0XW95_9SAUR</name>
<evidence type="ECO:0000256" key="4">
    <source>
        <dbReference type="ARBA" id="ARBA00023242"/>
    </source>
</evidence>
<dbReference type="SUPFAM" id="SSF46689">
    <property type="entry name" value="Homeodomain-like"/>
    <property type="match status" value="1"/>
</dbReference>
<comment type="subcellular location">
    <subcellularLocation>
        <location evidence="1 8 9">Nucleus</location>
    </subcellularLocation>
</comment>
<evidence type="ECO:0000256" key="5">
    <source>
        <dbReference type="ARBA" id="ARBA00061541"/>
    </source>
</evidence>
<keyword evidence="10" id="KW-0175">Coiled coil</keyword>
<keyword evidence="14" id="KW-1185">Reference proteome</keyword>
<dbReference type="GO" id="GO:0000978">
    <property type="term" value="F:RNA polymerase II cis-regulatory region sequence-specific DNA binding"/>
    <property type="evidence" value="ECO:0007669"/>
    <property type="project" value="TreeGrafter"/>
</dbReference>
<sequence>MLGSAPSSTDTSPAQSRTILELMGKETLKDLTKEQTSKDMETIMAMFLELKAEIKSSQQKIEELIDKLHDKIEETVKNLELQVSDLNYHLTEFKQEIIKNSNKIDELEKFLNENEEKLNKQIELNRELQETTIEYSESILKIEMEKSAHMVRIRGVEETKEQDLLNTIIQPLTERMGLEVKELEKEIEFIHRTNSRRSLLPTIVCCSGRGRNIRNDFQEKPGNGEGAESRLKQRKRMPALVNAGRGAVAGWLVNSGVLAVAINSPQLGRLKPAPQTQPPLCFSIPTKCQLTRLTFTGKHRKELHCSFRQRLSSALPQFILVLVRLNTSVSAQKQIDRSHPEELEDDDDDDDCPSKNGAGGKYFKELSEDDDGKRVASAAPVVASAAAPKPRKKRSRAAFSHAQVFELERRFNHQRYLSGPERADLAASLKLTETQVKIWFQNRRYKTKRRQLAADLLSAAPAAKKVAVKVLVRNDQRQYHPGEVLRPPPLVSLQPSYYYPYYCFPGWALSACTAAAGGTP</sequence>
<comment type="caution">
    <text evidence="13">The sequence shown here is derived from an EMBL/GenBank/DDBJ whole genome shotgun (WGS) entry which is preliminary data.</text>
</comment>
<evidence type="ECO:0000313" key="13">
    <source>
        <dbReference type="EMBL" id="KAJ7329459.1"/>
    </source>
</evidence>
<dbReference type="PROSITE" id="PS00027">
    <property type="entry name" value="HOMEOBOX_1"/>
    <property type="match status" value="1"/>
</dbReference>
<dbReference type="PANTHER" id="PTHR24340">
    <property type="entry name" value="HOMEOBOX PROTEIN NKX"/>
    <property type="match status" value="1"/>
</dbReference>
<dbReference type="InterPro" id="IPR009057">
    <property type="entry name" value="Homeodomain-like_sf"/>
</dbReference>
<dbReference type="EMBL" id="JAPFRF010000006">
    <property type="protein sequence ID" value="KAJ7329459.1"/>
    <property type="molecule type" value="Genomic_DNA"/>
</dbReference>
<evidence type="ECO:0000256" key="2">
    <source>
        <dbReference type="ARBA" id="ARBA00023125"/>
    </source>
</evidence>
<dbReference type="GO" id="GO:0030154">
    <property type="term" value="P:cell differentiation"/>
    <property type="evidence" value="ECO:0007669"/>
    <property type="project" value="TreeGrafter"/>
</dbReference>
<feature type="coiled-coil region" evidence="10">
    <location>
        <begin position="47"/>
        <end position="134"/>
    </location>
</feature>
<dbReference type="PROSITE" id="PS50071">
    <property type="entry name" value="HOMEOBOX_2"/>
    <property type="match status" value="1"/>
</dbReference>